<evidence type="ECO:0000256" key="4">
    <source>
        <dbReference type="ARBA" id="ARBA00023163"/>
    </source>
</evidence>
<dbReference type="InterPro" id="IPR036390">
    <property type="entry name" value="WH_DNA-bd_sf"/>
</dbReference>
<organism evidence="6 7">
    <name type="scientific">Desulforapulum autotrophicum (strain ATCC 43914 / DSM 3382 / VKM B-1955 / HRM2)</name>
    <name type="common">Desulfobacterium autotrophicum</name>
    <dbReference type="NCBI Taxonomy" id="177437"/>
    <lineage>
        <taxon>Bacteria</taxon>
        <taxon>Pseudomonadati</taxon>
        <taxon>Thermodesulfobacteriota</taxon>
        <taxon>Desulfobacteria</taxon>
        <taxon>Desulfobacterales</taxon>
        <taxon>Desulfobacteraceae</taxon>
        <taxon>Desulforapulum</taxon>
    </lineage>
</organism>
<dbReference type="PANTHER" id="PTHR30126">
    <property type="entry name" value="HTH-TYPE TRANSCRIPTIONAL REGULATOR"/>
    <property type="match status" value="1"/>
</dbReference>
<dbReference type="Pfam" id="PF00126">
    <property type="entry name" value="HTH_1"/>
    <property type="match status" value="1"/>
</dbReference>
<dbReference type="PANTHER" id="PTHR30126:SF81">
    <property type="entry name" value="HTH-TYPE TRANSCRIPTIONAL REGULATOR ILVY"/>
    <property type="match status" value="1"/>
</dbReference>
<dbReference type="SUPFAM" id="SSF46785">
    <property type="entry name" value="Winged helix' DNA-binding domain"/>
    <property type="match status" value="1"/>
</dbReference>
<dbReference type="eggNOG" id="COG0583">
    <property type="taxonomic scope" value="Bacteria"/>
</dbReference>
<dbReference type="Pfam" id="PF03466">
    <property type="entry name" value="LysR_substrate"/>
    <property type="match status" value="1"/>
</dbReference>
<dbReference type="Gene3D" id="1.10.10.10">
    <property type="entry name" value="Winged helix-like DNA-binding domain superfamily/Winged helix DNA-binding domain"/>
    <property type="match status" value="1"/>
</dbReference>
<dbReference type="HOGENOM" id="CLU_039613_6_1_7"/>
<gene>
    <name evidence="6" type="primary">ilvY</name>
    <name evidence="6" type="ordered locus">HRM2_21080</name>
</gene>
<keyword evidence="3" id="KW-0238">DNA-binding</keyword>
<keyword evidence="2" id="KW-0805">Transcription regulation</keyword>
<dbReference type="AlphaFoldDB" id="C0QDE2"/>
<dbReference type="EMBL" id="CP001087">
    <property type="protein sequence ID" value="ACN15206.1"/>
    <property type="molecule type" value="Genomic_DNA"/>
</dbReference>
<dbReference type="InterPro" id="IPR037404">
    <property type="entry name" value="IlvY_PBP2"/>
</dbReference>
<dbReference type="CDD" id="cd08430">
    <property type="entry name" value="PBP2_IlvY"/>
    <property type="match status" value="1"/>
</dbReference>
<dbReference type="SUPFAM" id="SSF53850">
    <property type="entry name" value="Periplasmic binding protein-like II"/>
    <property type="match status" value="1"/>
</dbReference>
<dbReference type="STRING" id="177437.HRM2_21080"/>
<evidence type="ECO:0000256" key="3">
    <source>
        <dbReference type="ARBA" id="ARBA00023125"/>
    </source>
</evidence>
<protein>
    <submittedName>
        <fullName evidence="6">IlvY</fullName>
    </submittedName>
</protein>
<dbReference type="PROSITE" id="PS50931">
    <property type="entry name" value="HTH_LYSR"/>
    <property type="match status" value="1"/>
</dbReference>
<dbReference type="GO" id="GO:0003700">
    <property type="term" value="F:DNA-binding transcription factor activity"/>
    <property type="evidence" value="ECO:0007669"/>
    <property type="project" value="InterPro"/>
</dbReference>
<evidence type="ECO:0000256" key="2">
    <source>
        <dbReference type="ARBA" id="ARBA00023015"/>
    </source>
</evidence>
<dbReference type="Gene3D" id="3.40.190.10">
    <property type="entry name" value="Periplasmic binding protein-like II"/>
    <property type="match status" value="2"/>
</dbReference>
<reference evidence="6 7" key="1">
    <citation type="journal article" date="2009" name="Environ. Microbiol.">
        <title>Genome sequence of Desulfobacterium autotrophicum HRM2, a marine sulfate reducer oxidizing organic carbon completely to carbon dioxide.</title>
        <authorList>
            <person name="Strittmatter A.W."/>
            <person name="Liesegang H."/>
            <person name="Rabus R."/>
            <person name="Decker I."/>
            <person name="Amann J."/>
            <person name="Andres S."/>
            <person name="Henne A."/>
            <person name="Fricke W.F."/>
            <person name="Martinez-Arias R."/>
            <person name="Bartels D."/>
            <person name="Goesmann A."/>
            <person name="Krause L."/>
            <person name="Puehler A."/>
            <person name="Klenk H.P."/>
            <person name="Richter M."/>
            <person name="Schuler M."/>
            <person name="Gloeckner F.O."/>
            <person name="Meyerdierks A."/>
            <person name="Gottschalk G."/>
            <person name="Amann R."/>
        </authorList>
    </citation>
    <scope>NUCLEOTIDE SEQUENCE [LARGE SCALE GENOMIC DNA]</scope>
    <source>
        <strain evidence="7">ATCC 43914 / DSM 3382 / HRM2</strain>
    </source>
</reference>
<sequence length="293" mass="33375">MDIRTLQIFRHLSGSLHFARTSMACNITPSALTRMIQRLEAEVGQSLFVRDNRSVELTFAGQAFKKYAEDVIQRWDRLQMEWSEDDVLRGEISLYCSVTAAYSILPDIIARYRVIHPKVQIKLETGDPAKSIALIVNRDVDVVIAALPEKIPHNLSFLKMITSPLVFIAPKRFPSIIQYRNGRIDWEKTPMILPDVGLSRERMDLWFARHQQVPNIYSRVAGHEGIIALVNLGCGIGLVPELVLEKSPLMDDMMILNDLPELPPYEIGLCTIEKNLSRPMIRALWDLAARTTR</sequence>
<dbReference type="RefSeq" id="WP_015903977.1">
    <property type="nucleotide sequence ID" value="NC_012108.1"/>
</dbReference>
<proteinExistence type="inferred from homology"/>
<dbReference type="InterPro" id="IPR036388">
    <property type="entry name" value="WH-like_DNA-bd_sf"/>
</dbReference>
<dbReference type="InterPro" id="IPR000847">
    <property type="entry name" value="LysR_HTH_N"/>
</dbReference>
<comment type="similarity">
    <text evidence="1">Belongs to the LysR transcriptional regulatory family.</text>
</comment>
<evidence type="ECO:0000259" key="5">
    <source>
        <dbReference type="PROSITE" id="PS50931"/>
    </source>
</evidence>
<feature type="domain" description="HTH lysR-type" evidence="5">
    <location>
        <begin position="1"/>
        <end position="58"/>
    </location>
</feature>
<keyword evidence="4" id="KW-0804">Transcription</keyword>
<accession>C0QDE2</accession>
<evidence type="ECO:0000256" key="1">
    <source>
        <dbReference type="ARBA" id="ARBA00009437"/>
    </source>
</evidence>
<evidence type="ECO:0000313" key="7">
    <source>
        <dbReference type="Proteomes" id="UP000000442"/>
    </source>
</evidence>
<keyword evidence="7" id="KW-1185">Reference proteome</keyword>
<evidence type="ECO:0000313" key="6">
    <source>
        <dbReference type="EMBL" id="ACN15206.1"/>
    </source>
</evidence>
<dbReference type="InterPro" id="IPR005119">
    <property type="entry name" value="LysR_subst-bd"/>
</dbReference>
<dbReference type="NCBIfam" id="NF008722">
    <property type="entry name" value="PRK11716.1"/>
    <property type="match status" value="1"/>
</dbReference>
<dbReference type="Proteomes" id="UP000000442">
    <property type="component" value="Chromosome"/>
</dbReference>
<dbReference type="GO" id="GO:0000976">
    <property type="term" value="F:transcription cis-regulatory region binding"/>
    <property type="evidence" value="ECO:0007669"/>
    <property type="project" value="TreeGrafter"/>
</dbReference>
<name>C0QDE2_DESAH</name>
<dbReference type="KEGG" id="dat:HRM2_21080"/>
<dbReference type="OrthoDB" id="5317428at2"/>